<evidence type="ECO:0000313" key="3">
    <source>
        <dbReference type="Proteomes" id="UP000282529"/>
    </source>
</evidence>
<keyword evidence="1" id="KW-0472">Membrane</keyword>
<sequence>MEVRSEILWIILGSAAVTLIPRVLPLMVLSRFMLPDWSMRWLNHVPVSIMAALVAQELLIQDGKLVPLTSNTELFAAVPAFLVAIATRSLLGTVTVGIVSLMLLRLVLPG</sequence>
<dbReference type="Pfam" id="PF05437">
    <property type="entry name" value="AzlD"/>
    <property type="match status" value="1"/>
</dbReference>
<evidence type="ECO:0000256" key="1">
    <source>
        <dbReference type="SAM" id="Phobius"/>
    </source>
</evidence>
<proteinExistence type="predicted"/>
<accession>A0A3N9PAY1</accession>
<name>A0A3N9PAY1_9BACL</name>
<feature type="transmembrane region" description="Helical" evidence="1">
    <location>
        <begin position="6"/>
        <end position="29"/>
    </location>
</feature>
<organism evidence="2 3">
    <name type="scientific">Paenibacillus rhizophilus</name>
    <dbReference type="NCBI Taxonomy" id="1850366"/>
    <lineage>
        <taxon>Bacteria</taxon>
        <taxon>Bacillati</taxon>
        <taxon>Bacillota</taxon>
        <taxon>Bacilli</taxon>
        <taxon>Bacillales</taxon>
        <taxon>Paenibacillaceae</taxon>
        <taxon>Paenibacillus</taxon>
    </lineage>
</organism>
<dbReference type="EMBL" id="RQPI01000001">
    <property type="protein sequence ID" value="RQW13408.1"/>
    <property type="molecule type" value="Genomic_DNA"/>
</dbReference>
<keyword evidence="1" id="KW-1133">Transmembrane helix</keyword>
<dbReference type="Proteomes" id="UP000282529">
    <property type="component" value="Unassembled WGS sequence"/>
</dbReference>
<reference evidence="2 3" key="1">
    <citation type="submission" date="2018-11" db="EMBL/GenBank/DDBJ databases">
        <title>Genome sequence of strain 7197.</title>
        <authorList>
            <person name="Gao J."/>
            <person name="Sun J."/>
        </authorList>
    </citation>
    <scope>NUCLEOTIDE SEQUENCE [LARGE SCALE GENOMIC DNA]</scope>
    <source>
        <strain evidence="2 3">7197</strain>
    </source>
</reference>
<protein>
    <submittedName>
        <fullName evidence="2">AzlD domain-containing protein</fullName>
    </submittedName>
</protein>
<evidence type="ECO:0000313" key="2">
    <source>
        <dbReference type="EMBL" id="RQW13408.1"/>
    </source>
</evidence>
<feature type="transmembrane region" description="Helical" evidence="1">
    <location>
        <begin position="80"/>
        <end position="104"/>
    </location>
</feature>
<dbReference type="AlphaFoldDB" id="A0A3N9PAY1"/>
<dbReference type="InterPro" id="IPR008407">
    <property type="entry name" value="Brnchd-chn_aa_trnsp_AzlD"/>
</dbReference>
<dbReference type="RefSeq" id="WP_124694050.1">
    <property type="nucleotide sequence ID" value="NZ_JBHUFE010000016.1"/>
</dbReference>
<comment type="caution">
    <text evidence="2">The sequence shown here is derived from an EMBL/GenBank/DDBJ whole genome shotgun (WGS) entry which is preliminary data.</text>
</comment>
<dbReference type="OrthoDB" id="7870017at2"/>
<keyword evidence="3" id="KW-1185">Reference proteome</keyword>
<gene>
    <name evidence="2" type="ORF">EH198_02990</name>
</gene>
<keyword evidence="1" id="KW-0812">Transmembrane</keyword>